<organism evidence="5">
    <name type="scientific">marine sediment metagenome</name>
    <dbReference type="NCBI Taxonomy" id="412755"/>
    <lineage>
        <taxon>unclassified sequences</taxon>
        <taxon>metagenomes</taxon>
        <taxon>ecological metagenomes</taxon>
    </lineage>
</organism>
<sequence>MIETQSLTKNFMGFTAVDDVNLKIREGTLHAVIGPNGAGKSTLFNLITKFHQPSAGKITFKGSDITGVRPANLARKGMVRSFQISGIFPEMTVLENVKMARLRKYGTPSRFWKSLGSLNALDEACLALIEDVGLTDYAYHIAGQLPYGRKRALELATTLALEPDVLLLDEPMAGLGQEDINKISNLIGHVAKGRTVLMVEHNMSVVAQLSDVITVMQRGQVLVEGDYNYVSQHPKVLEAYVGTGENKRA</sequence>
<evidence type="ECO:0000259" key="4">
    <source>
        <dbReference type="PROSITE" id="PS50893"/>
    </source>
</evidence>
<evidence type="ECO:0000256" key="1">
    <source>
        <dbReference type="ARBA" id="ARBA00022448"/>
    </source>
</evidence>
<dbReference type="SMART" id="SM00382">
    <property type="entry name" value="AAA"/>
    <property type="match status" value="1"/>
</dbReference>
<keyword evidence="1" id="KW-0813">Transport</keyword>
<comment type="caution">
    <text evidence="5">The sequence shown here is derived from an EMBL/GenBank/DDBJ whole genome shotgun (WGS) entry which is preliminary data.</text>
</comment>
<dbReference type="PROSITE" id="PS50893">
    <property type="entry name" value="ABC_TRANSPORTER_2"/>
    <property type="match status" value="1"/>
</dbReference>
<dbReference type="InterPro" id="IPR003439">
    <property type="entry name" value="ABC_transporter-like_ATP-bd"/>
</dbReference>
<dbReference type="InterPro" id="IPR027417">
    <property type="entry name" value="P-loop_NTPase"/>
</dbReference>
<dbReference type="Gene3D" id="3.40.50.300">
    <property type="entry name" value="P-loop containing nucleotide triphosphate hydrolases"/>
    <property type="match status" value="1"/>
</dbReference>
<dbReference type="GO" id="GO:0005886">
    <property type="term" value="C:plasma membrane"/>
    <property type="evidence" value="ECO:0007669"/>
    <property type="project" value="TreeGrafter"/>
</dbReference>
<proteinExistence type="predicted"/>
<dbReference type="InterPro" id="IPR051120">
    <property type="entry name" value="ABC_AA/LPS_Transport"/>
</dbReference>
<keyword evidence="2" id="KW-0547">Nucleotide-binding</keyword>
<reference evidence="5" key="1">
    <citation type="journal article" date="2015" name="Nature">
        <title>Complex archaea that bridge the gap between prokaryotes and eukaryotes.</title>
        <authorList>
            <person name="Spang A."/>
            <person name="Saw J.H."/>
            <person name="Jorgensen S.L."/>
            <person name="Zaremba-Niedzwiedzka K."/>
            <person name="Martijn J."/>
            <person name="Lind A.E."/>
            <person name="van Eijk R."/>
            <person name="Schleper C."/>
            <person name="Guy L."/>
            <person name="Ettema T.J."/>
        </authorList>
    </citation>
    <scope>NUCLEOTIDE SEQUENCE</scope>
</reference>
<evidence type="ECO:0000256" key="3">
    <source>
        <dbReference type="ARBA" id="ARBA00022840"/>
    </source>
</evidence>
<dbReference type="InterPro" id="IPR003593">
    <property type="entry name" value="AAA+_ATPase"/>
</dbReference>
<feature type="domain" description="ABC transporter" evidence="4">
    <location>
        <begin position="2"/>
        <end position="243"/>
    </location>
</feature>
<dbReference type="EMBL" id="LAZR01003867">
    <property type="protein sequence ID" value="KKN13959.1"/>
    <property type="molecule type" value="Genomic_DNA"/>
</dbReference>
<dbReference type="CDD" id="cd03219">
    <property type="entry name" value="ABC_Mj1267_LivG_branched"/>
    <property type="match status" value="1"/>
</dbReference>
<protein>
    <recommendedName>
        <fullName evidence="4">ABC transporter domain-containing protein</fullName>
    </recommendedName>
</protein>
<keyword evidence="3" id="KW-0067">ATP-binding</keyword>
<gene>
    <name evidence="5" type="ORF">LCGC14_1001070</name>
</gene>
<dbReference type="PANTHER" id="PTHR45772:SF3">
    <property type="entry name" value="ABC TRANSPORTER ATP-BINDING PROTEIN"/>
    <property type="match status" value="1"/>
</dbReference>
<dbReference type="GO" id="GO:0016887">
    <property type="term" value="F:ATP hydrolysis activity"/>
    <property type="evidence" value="ECO:0007669"/>
    <property type="project" value="InterPro"/>
</dbReference>
<accession>A0A0F9N7T8</accession>
<dbReference type="SUPFAM" id="SSF52540">
    <property type="entry name" value="P-loop containing nucleoside triphosphate hydrolases"/>
    <property type="match status" value="1"/>
</dbReference>
<dbReference type="Pfam" id="PF00005">
    <property type="entry name" value="ABC_tran"/>
    <property type="match status" value="1"/>
</dbReference>
<evidence type="ECO:0000313" key="5">
    <source>
        <dbReference type="EMBL" id="KKN13959.1"/>
    </source>
</evidence>
<evidence type="ECO:0000256" key="2">
    <source>
        <dbReference type="ARBA" id="ARBA00022741"/>
    </source>
</evidence>
<name>A0A0F9N7T8_9ZZZZ</name>
<dbReference type="PANTHER" id="PTHR45772">
    <property type="entry name" value="CONSERVED COMPONENT OF ABC TRANSPORTER FOR NATURAL AMINO ACIDS-RELATED"/>
    <property type="match status" value="1"/>
</dbReference>
<dbReference type="AlphaFoldDB" id="A0A0F9N7T8"/>
<dbReference type="GO" id="GO:0005524">
    <property type="term" value="F:ATP binding"/>
    <property type="evidence" value="ECO:0007669"/>
    <property type="project" value="UniProtKB-KW"/>
</dbReference>